<evidence type="ECO:0008006" key="5">
    <source>
        <dbReference type="Google" id="ProtNLM"/>
    </source>
</evidence>
<dbReference type="RefSeq" id="WP_192730043.1">
    <property type="nucleotide sequence ID" value="NZ_BAAAVL010000013.1"/>
</dbReference>
<keyword evidence="1" id="KW-0677">Repeat</keyword>
<dbReference type="SMART" id="SM00028">
    <property type="entry name" value="TPR"/>
    <property type="match status" value="3"/>
</dbReference>
<dbReference type="PANTHER" id="PTHR44858">
    <property type="entry name" value="TETRATRICOPEPTIDE REPEAT PROTEIN 6"/>
    <property type="match status" value="1"/>
</dbReference>
<dbReference type="InterPro" id="IPR019734">
    <property type="entry name" value="TPR_rpt"/>
</dbReference>
<proteinExistence type="predicted"/>
<evidence type="ECO:0000256" key="1">
    <source>
        <dbReference type="ARBA" id="ARBA00022737"/>
    </source>
</evidence>
<dbReference type="InterPro" id="IPR050498">
    <property type="entry name" value="Ycf3"/>
</dbReference>
<accession>A0ABR9IT04</accession>
<evidence type="ECO:0000256" key="2">
    <source>
        <dbReference type="ARBA" id="ARBA00022803"/>
    </source>
</evidence>
<dbReference type="EMBL" id="JADBEC010000001">
    <property type="protein sequence ID" value="MBE1506330.1"/>
    <property type="molecule type" value="Genomic_DNA"/>
</dbReference>
<organism evidence="3 4">
    <name type="scientific">Rhizobium viscosum</name>
    <name type="common">Arthrobacter viscosus</name>
    <dbReference type="NCBI Taxonomy" id="1673"/>
    <lineage>
        <taxon>Bacteria</taxon>
        <taxon>Pseudomonadati</taxon>
        <taxon>Pseudomonadota</taxon>
        <taxon>Alphaproteobacteria</taxon>
        <taxon>Hyphomicrobiales</taxon>
        <taxon>Rhizobiaceae</taxon>
        <taxon>Rhizobium/Agrobacterium group</taxon>
        <taxon>Rhizobium</taxon>
    </lineage>
</organism>
<protein>
    <recommendedName>
        <fullName evidence="5">Tetratricopeptide repeat protein</fullName>
    </recommendedName>
</protein>
<dbReference type="PANTHER" id="PTHR44858:SF1">
    <property type="entry name" value="UDP-N-ACETYLGLUCOSAMINE--PEPTIDE N-ACETYLGLUCOSAMINYLTRANSFERASE SPINDLY-RELATED"/>
    <property type="match status" value="1"/>
</dbReference>
<dbReference type="InterPro" id="IPR011990">
    <property type="entry name" value="TPR-like_helical_dom_sf"/>
</dbReference>
<name>A0ABR9IT04_RHIVS</name>
<dbReference type="SUPFAM" id="SSF48452">
    <property type="entry name" value="TPR-like"/>
    <property type="match status" value="2"/>
</dbReference>
<comment type="caution">
    <text evidence="3">The sequence shown here is derived from an EMBL/GenBank/DDBJ whole genome shotgun (WGS) entry which is preliminary data.</text>
</comment>
<sequence>MLFLLAVAGVSILMTGIWVGERFMPSAALSKLEVSDWSLRGVADSSQDAQLSAARPDGRQDKLPFIRAKLVQDAIKQGDFATATRISSDTLAASRAKIWTFYPFDDFVKAVSDLSDPSFERDLSAWVDHAPLAPLPRLVRAQYYYDLAWYKRGHRFSTETDKQSQAAFASILQKGAADVSQVLKLDPTSAYGLYLQVNMLRGYGATSRLSDALDQAIAVYPHYMPLYQIVLSTLQPKWGGDIDTMYAFVDRYGANAPEGSPLKLLHLQLYRYLFETAGTTCYGKRGDAYVSCFQEFMKQTLRPGLEADTAQALQQFGQMNQYETNAAVDDILSDMISQSGGEPYSGRLLQIAADSYGTDPRLVQAGGGNHNFLIDKLVARSWYYKGFYDNAVTKYKEALSHIGAASFPTPEEKDMAVADIYETLTEMYSKYHRPSEMVDAAKAALALDGKAYNRIYLCFGNYQLKQYDAALDECSQITADPESGIEARYWRGLVYQAMKNDEKAIDDLTEVANSQDDRRSQAAIELSMIYFNRKDNKGALDLLNRYPYLYDTSVTAKDNVAVSYNNRCYAYMELGELQKALDDCNASLANGSIPDAFKKKAELVARLSR</sequence>
<gene>
    <name evidence="3" type="ORF">H4W29_003511</name>
</gene>
<dbReference type="Gene3D" id="1.25.40.10">
    <property type="entry name" value="Tetratricopeptide repeat domain"/>
    <property type="match status" value="2"/>
</dbReference>
<keyword evidence="2" id="KW-0802">TPR repeat</keyword>
<keyword evidence="4" id="KW-1185">Reference proteome</keyword>
<dbReference type="Proteomes" id="UP000620262">
    <property type="component" value="Unassembled WGS sequence"/>
</dbReference>
<reference evidence="3 4" key="1">
    <citation type="submission" date="2020-10" db="EMBL/GenBank/DDBJ databases">
        <title>Sequencing the genomes of 1000 actinobacteria strains.</title>
        <authorList>
            <person name="Klenk H.-P."/>
        </authorList>
    </citation>
    <scope>NUCLEOTIDE SEQUENCE [LARGE SCALE GENOMIC DNA]</scope>
    <source>
        <strain evidence="3 4">DSM 7307</strain>
    </source>
</reference>
<evidence type="ECO:0000313" key="4">
    <source>
        <dbReference type="Proteomes" id="UP000620262"/>
    </source>
</evidence>
<evidence type="ECO:0000313" key="3">
    <source>
        <dbReference type="EMBL" id="MBE1506330.1"/>
    </source>
</evidence>